<evidence type="ECO:0008006" key="3">
    <source>
        <dbReference type="Google" id="ProtNLM"/>
    </source>
</evidence>
<reference evidence="2" key="1">
    <citation type="journal article" date="2019" name="Int. J. Syst. Evol. Microbiol.">
        <title>The Global Catalogue of Microorganisms (GCM) 10K type strain sequencing project: providing services to taxonomists for standard genome sequencing and annotation.</title>
        <authorList>
            <consortium name="The Broad Institute Genomics Platform"/>
            <consortium name="The Broad Institute Genome Sequencing Center for Infectious Disease"/>
            <person name="Wu L."/>
            <person name="Ma J."/>
        </authorList>
    </citation>
    <scope>NUCLEOTIDE SEQUENCE [LARGE SCALE GENOMIC DNA]</scope>
    <source>
        <strain evidence="2">KCTC 42866</strain>
    </source>
</reference>
<evidence type="ECO:0000313" key="1">
    <source>
        <dbReference type="EMBL" id="MFD2584445.1"/>
    </source>
</evidence>
<dbReference type="RefSeq" id="WP_379081509.1">
    <property type="nucleotide sequence ID" value="NZ_JBHULL010000036.1"/>
</dbReference>
<evidence type="ECO:0000313" key="2">
    <source>
        <dbReference type="Proteomes" id="UP001597461"/>
    </source>
</evidence>
<comment type="caution">
    <text evidence="1">The sequence shown here is derived from an EMBL/GenBank/DDBJ whole genome shotgun (WGS) entry which is preliminary data.</text>
</comment>
<name>A0ABW5MPZ0_9SPHI</name>
<dbReference type="Proteomes" id="UP001597461">
    <property type="component" value="Unassembled WGS sequence"/>
</dbReference>
<accession>A0ABW5MPZ0</accession>
<dbReference type="EMBL" id="JBHULL010000036">
    <property type="protein sequence ID" value="MFD2584445.1"/>
    <property type="molecule type" value="Genomic_DNA"/>
</dbReference>
<gene>
    <name evidence="1" type="ORF">ACFSR6_18245</name>
</gene>
<proteinExistence type="predicted"/>
<organism evidence="1 2">
    <name type="scientific">Pedobacter vanadiisoli</name>
    <dbReference type="NCBI Taxonomy" id="1761975"/>
    <lineage>
        <taxon>Bacteria</taxon>
        <taxon>Pseudomonadati</taxon>
        <taxon>Bacteroidota</taxon>
        <taxon>Sphingobacteriia</taxon>
        <taxon>Sphingobacteriales</taxon>
        <taxon>Sphingobacteriaceae</taxon>
        <taxon>Pedobacter</taxon>
    </lineage>
</organism>
<protein>
    <recommendedName>
        <fullName evidence="3">YD repeat-containing protein</fullName>
    </recommendedName>
</protein>
<sequence>MNNSYKLSRIFICSLLLSNIIKCSICFFQQFQKTFFAFLLLLSLQLTRNNNIYAQNGILEDTNRIPTSSFSALKPTFNQVNPFTGVNNISIPLYEIKEKEINIPISLNYSSGGVLVDEEPGLVGLSWELNAGGLIRRKINNIPDESCGGQLVGPGTSVPYKPDYANSDWEYYTTTDTYGLYKPGYFFATSNPPGTVRNLPKDLNPDEFFFNINGISGSFFMGQDGTWKIKGDSGMSIKVNSTFGTLPGLFVTIKEFQIIDQNGIVYIFGGDESNIERAWSVVDYSGFLMSYGTYMSDFNGQAATLLPTGREDLESFPITWRIKKIQSPNGATIKFNYVQHGMRGTGSTSYIRNMYTQGSVDEIHSGSNTKYSYLTSIETDNELITFTKSVSNGYYQKYIQHYDPDYNNDGYYKLDGIEVIKKGTNESLKKIDFSYIESPSERLKLQTVLFKSNGLSGEKFSFAYNPMLLQNYGSNTDHWGFNSTKSRAPVYLEQQYFNSKEADLNVLQAEVLTSVQTPHSGLISFFYESNSFSKVAKHYPFTIENYNGFGGGIRVKKIVANPLYGPNNETEYFYVGSGFSEGESSGVLSVIPKYTFTDIGGFNSYQSSMVNVPSQTLGRDVTYTRVVEKANNGYRVYTYSNLDNGYMDIAGVPIVSSTPSTPYTSRELMRGKVIKEEYFTSDINPLIKYQKENFYNEDYNISLPASGFGPSQGLATPNNSPSASFLNYYFTPYLKRSIETTFANSQQIVNTVNYSYNSKNMISSQSYLSSDNLLTEIKYNYPADMINLGNDPYQIYSQMISKNIVAPVIEKIVNIDDTQVSLERTNYDIFQNNIFLPKSLNIKVSNNPIDTSRLFNKYDLKGNLLEEQEPRGVKNCYLWGYNTQYPVAKVLGADYNTVSALINQSVLDNPSSDQQLRNELNNIRTNLPSVMVTTYTYKPLTGMTSQTDAKGMTTYYEYDALQRLKLIRDQNYNIIKTYCYNYAGQVTDCNAGGGTSPSGPVQIYARIEVLNPSWGAPIDGSTTEADIYLALYSDAGCTQPVSRLQGFDVNVSTTGTYSYNNSSSVSSWTNTYNVPANTTRVLLGRYVTDSWYSYYDPYYGQVINSESYTYQVEDNGLNVYIPSPTY</sequence>
<keyword evidence="2" id="KW-1185">Reference proteome</keyword>